<dbReference type="AlphaFoldDB" id="A0A967E1H4"/>
<dbReference type="InterPro" id="IPR000298">
    <property type="entry name" value="Cyt_c_oxidase-like_su3"/>
</dbReference>
<evidence type="ECO:0000313" key="11">
    <source>
        <dbReference type="Proteomes" id="UP000643701"/>
    </source>
</evidence>
<evidence type="ECO:0000256" key="8">
    <source>
        <dbReference type="SAM" id="Phobius"/>
    </source>
</evidence>
<dbReference type="GO" id="GO:0005886">
    <property type="term" value="C:plasma membrane"/>
    <property type="evidence" value="ECO:0007669"/>
    <property type="project" value="UniProtKB-SubCell"/>
</dbReference>
<keyword evidence="4 7" id="KW-0812">Transmembrane</keyword>
<evidence type="ECO:0000256" key="2">
    <source>
        <dbReference type="ARBA" id="ARBA00010581"/>
    </source>
</evidence>
<dbReference type="CDD" id="cd00386">
    <property type="entry name" value="Heme_Cu_Oxidase_III_like"/>
    <property type="match status" value="1"/>
</dbReference>
<dbReference type="GO" id="GO:0004129">
    <property type="term" value="F:cytochrome-c oxidase activity"/>
    <property type="evidence" value="ECO:0007669"/>
    <property type="project" value="InterPro"/>
</dbReference>
<feature type="transmembrane region" description="Helical" evidence="8">
    <location>
        <begin position="57"/>
        <end position="74"/>
    </location>
</feature>
<dbReference type="InterPro" id="IPR024791">
    <property type="entry name" value="Cyt_c/ubiquinol_Oxase_su3"/>
</dbReference>
<evidence type="ECO:0000256" key="1">
    <source>
        <dbReference type="ARBA" id="ARBA00004651"/>
    </source>
</evidence>
<dbReference type="EMBL" id="JAANAS010000001">
    <property type="protein sequence ID" value="NGZ88789.1"/>
    <property type="molecule type" value="Genomic_DNA"/>
</dbReference>
<dbReference type="SUPFAM" id="SSF81452">
    <property type="entry name" value="Cytochrome c oxidase subunit III-like"/>
    <property type="match status" value="1"/>
</dbReference>
<dbReference type="RefSeq" id="WP_166399053.1">
    <property type="nucleotide sequence ID" value="NZ_JAANAS010000001.1"/>
</dbReference>
<keyword evidence="11" id="KW-1185">Reference proteome</keyword>
<keyword evidence="6 8" id="KW-0472">Membrane</keyword>
<evidence type="ECO:0000256" key="6">
    <source>
        <dbReference type="ARBA" id="ARBA00023136"/>
    </source>
</evidence>
<keyword evidence="5 8" id="KW-1133">Transmembrane helix</keyword>
<proteinExistence type="inferred from homology"/>
<evidence type="ECO:0000256" key="3">
    <source>
        <dbReference type="ARBA" id="ARBA00022475"/>
    </source>
</evidence>
<organism evidence="10 11">
    <name type="scientific">Psychroflexus maritimus</name>
    <dbReference type="NCBI Taxonomy" id="2714865"/>
    <lineage>
        <taxon>Bacteria</taxon>
        <taxon>Pseudomonadati</taxon>
        <taxon>Bacteroidota</taxon>
        <taxon>Flavobacteriia</taxon>
        <taxon>Flavobacteriales</taxon>
        <taxon>Flavobacteriaceae</taxon>
        <taxon>Psychroflexus</taxon>
    </lineage>
</organism>
<accession>A0A967E1H4</accession>
<dbReference type="Gene3D" id="1.20.120.80">
    <property type="entry name" value="Cytochrome c oxidase, subunit III, four-helix bundle"/>
    <property type="match status" value="1"/>
</dbReference>
<evidence type="ECO:0000313" key="10">
    <source>
        <dbReference type="EMBL" id="NGZ88789.1"/>
    </source>
</evidence>
<protein>
    <submittedName>
        <fullName evidence="10">Heme-copper oxidase subunit III</fullName>
    </submittedName>
</protein>
<evidence type="ECO:0000256" key="7">
    <source>
        <dbReference type="RuleBase" id="RU003376"/>
    </source>
</evidence>
<feature type="transmembrane region" description="Helical" evidence="8">
    <location>
        <begin position="174"/>
        <end position="194"/>
    </location>
</feature>
<gene>
    <name evidence="10" type="ORF">G7034_00820</name>
</gene>
<feature type="transmembrane region" description="Helical" evidence="8">
    <location>
        <begin position="86"/>
        <end position="108"/>
    </location>
</feature>
<evidence type="ECO:0000256" key="5">
    <source>
        <dbReference type="ARBA" id="ARBA00022989"/>
    </source>
</evidence>
<dbReference type="Proteomes" id="UP000643701">
    <property type="component" value="Unassembled WGS sequence"/>
</dbReference>
<comment type="subcellular location">
    <subcellularLocation>
        <location evidence="1 7">Cell membrane</location>
        <topology evidence="1 7">Multi-pass membrane protein</topology>
    </subcellularLocation>
</comment>
<dbReference type="PROSITE" id="PS50253">
    <property type="entry name" value="COX3"/>
    <property type="match status" value="1"/>
</dbReference>
<evidence type="ECO:0000256" key="4">
    <source>
        <dbReference type="ARBA" id="ARBA00022692"/>
    </source>
</evidence>
<dbReference type="PANTHER" id="PTHR11403:SF2">
    <property type="entry name" value="CYTOCHROME BO(3) UBIQUINOL OXIDASE SUBUNIT 3"/>
    <property type="match status" value="1"/>
</dbReference>
<feature type="domain" description="Heme-copper oxidase subunit III family profile" evidence="9">
    <location>
        <begin position="1"/>
        <end position="194"/>
    </location>
</feature>
<dbReference type="Pfam" id="PF00510">
    <property type="entry name" value="COX3"/>
    <property type="match status" value="1"/>
</dbReference>
<reference evidence="10" key="1">
    <citation type="submission" date="2020-03" db="EMBL/GenBank/DDBJ databases">
        <title>Psychroflexus Maritimus sp. nov., isolate from marine sediment.</title>
        <authorList>
            <person name="Zhong Y.-L."/>
        </authorList>
    </citation>
    <scope>NUCLEOTIDE SEQUENCE</scope>
    <source>
        <strain evidence="10">C1</strain>
    </source>
</reference>
<feature type="transmembrane region" description="Helical" evidence="8">
    <location>
        <begin position="20"/>
        <end position="41"/>
    </location>
</feature>
<comment type="similarity">
    <text evidence="2 7">Belongs to the cytochrome c oxidase subunit 3 family.</text>
</comment>
<sequence length="195" mass="22626">MGIENRPYKEKFERSRKMMLWFGIISLSMTFAGLMSAFIVSSARPDWDDDFRLPDEFFWSTAIIILSSITLMFAKKQIKAGKKSQANLSLLVTFVLGLIFVILQFIGFNAIIELGYRFTGAASNVTASYIYLIVFLHLVHILSGLVVLSVMIFKQFKGRYTKEHRLGFEIGATFWHFVDVLWLLLFLFFSYFYIF</sequence>
<evidence type="ECO:0000259" key="9">
    <source>
        <dbReference type="PROSITE" id="PS50253"/>
    </source>
</evidence>
<dbReference type="InterPro" id="IPR035973">
    <property type="entry name" value="Cyt_c_oxidase_su3-like_sf"/>
</dbReference>
<dbReference type="InterPro" id="IPR013833">
    <property type="entry name" value="Cyt_c_oxidase_su3_a-hlx"/>
</dbReference>
<dbReference type="PANTHER" id="PTHR11403">
    <property type="entry name" value="CYTOCHROME C OXIDASE SUBUNIT III"/>
    <property type="match status" value="1"/>
</dbReference>
<keyword evidence="3" id="KW-1003">Cell membrane</keyword>
<name>A0A967E1H4_9FLAO</name>
<comment type="caution">
    <text evidence="10">The sequence shown here is derived from an EMBL/GenBank/DDBJ whole genome shotgun (WGS) entry which is preliminary data.</text>
</comment>
<feature type="transmembrane region" description="Helical" evidence="8">
    <location>
        <begin position="128"/>
        <end position="153"/>
    </location>
</feature>
<dbReference type="GO" id="GO:0019646">
    <property type="term" value="P:aerobic electron transport chain"/>
    <property type="evidence" value="ECO:0007669"/>
    <property type="project" value="InterPro"/>
</dbReference>